<gene>
    <name evidence="2" type="ORF">EJ08DRAFT_421685</name>
</gene>
<dbReference type="PANTHER" id="PTHR42085">
    <property type="entry name" value="F-BOX DOMAIN-CONTAINING PROTEIN"/>
    <property type="match status" value="1"/>
</dbReference>
<evidence type="ECO:0000313" key="2">
    <source>
        <dbReference type="EMBL" id="KAF2423758.1"/>
    </source>
</evidence>
<sequence length="313" mass="35551">MSTTPRTVSPSPEPVEVRMRDRANSAMSDVLMSDPLDTEAENPETDLSEYSHDMDQDPQDYGVSTPIIDKATVASPLFCLPRELRSRIYAYCLSQPYAIPWPSDRCAAGLQVQLLRTCSAIFHEAAPMLYSSNMLHFQHPSDCNMFLWVHNPIVARLVTKILIQVRDKDVRSLWAPYLGSTSVSRSLLNDYPHLQTLHVQLKSSFLLILNANLEERFKRWDMDKHLRDLCLSLEGRTPDTCDVKVLVCTRTSARDVQQLLESFPEDLKKETNVSWRGEDDGSITARTAFRPIFRAQVALELEGTPLLDRIMGP</sequence>
<keyword evidence="3" id="KW-1185">Reference proteome</keyword>
<dbReference type="EMBL" id="MU007077">
    <property type="protein sequence ID" value="KAF2423758.1"/>
    <property type="molecule type" value="Genomic_DNA"/>
</dbReference>
<organism evidence="2 3">
    <name type="scientific">Tothia fuscella</name>
    <dbReference type="NCBI Taxonomy" id="1048955"/>
    <lineage>
        <taxon>Eukaryota</taxon>
        <taxon>Fungi</taxon>
        <taxon>Dikarya</taxon>
        <taxon>Ascomycota</taxon>
        <taxon>Pezizomycotina</taxon>
        <taxon>Dothideomycetes</taxon>
        <taxon>Pleosporomycetidae</taxon>
        <taxon>Venturiales</taxon>
        <taxon>Cylindrosympodiaceae</taxon>
        <taxon>Tothia</taxon>
    </lineage>
</organism>
<feature type="region of interest" description="Disordered" evidence="1">
    <location>
        <begin position="1"/>
        <end position="56"/>
    </location>
</feature>
<feature type="compositionally biased region" description="Polar residues" evidence="1">
    <location>
        <begin position="1"/>
        <end position="10"/>
    </location>
</feature>
<dbReference type="OrthoDB" id="62952at2759"/>
<evidence type="ECO:0000313" key="3">
    <source>
        <dbReference type="Proteomes" id="UP000800235"/>
    </source>
</evidence>
<feature type="compositionally biased region" description="Acidic residues" evidence="1">
    <location>
        <begin position="36"/>
        <end position="47"/>
    </location>
</feature>
<dbReference type="AlphaFoldDB" id="A0A9P4NJI8"/>
<dbReference type="PANTHER" id="PTHR42085:SF1">
    <property type="entry name" value="F-BOX DOMAIN-CONTAINING PROTEIN"/>
    <property type="match status" value="1"/>
</dbReference>
<reference evidence="2" key="1">
    <citation type="journal article" date="2020" name="Stud. Mycol.">
        <title>101 Dothideomycetes genomes: a test case for predicting lifestyles and emergence of pathogens.</title>
        <authorList>
            <person name="Haridas S."/>
            <person name="Albert R."/>
            <person name="Binder M."/>
            <person name="Bloem J."/>
            <person name="Labutti K."/>
            <person name="Salamov A."/>
            <person name="Andreopoulos B."/>
            <person name="Baker S."/>
            <person name="Barry K."/>
            <person name="Bills G."/>
            <person name="Bluhm B."/>
            <person name="Cannon C."/>
            <person name="Castanera R."/>
            <person name="Culley D."/>
            <person name="Daum C."/>
            <person name="Ezra D."/>
            <person name="Gonzalez J."/>
            <person name="Henrissat B."/>
            <person name="Kuo A."/>
            <person name="Liang C."/>
            <person name="Lipzen A."/>
            <person name="Lutzoni F."/>
            <person name="Magnuson J."/>
            <person name="Mondo S."/>
            <person name="Nolan M."/>
            <person name="Ohm R."/>
            <person name="Pangilinan J."/>
            <person name="Park H.-J."/>
            <person name="Ramirez L."/>
            <person name="Alfaro M."/>
            <person name="Sun H."/>
            <person name="Tritt A."/>
            <person name="Yoshinaga Y."/>
            <person name="Zwiers L.-H."/>
            <person name="Turgeon B."/>
            <person name="Goodwin S."/>
            <person name="Spatafora J."/>
            <person name="Crous P."/>
            <person name="Grigoriev I."/>
        </authorList>
    </citation>
    <scope>NUCLEOTIDE SEQUENCE</scope>
    <source>
        <strain evidence="2">CBS 130266</strain>
    </source>
</reference>
<name>A0A9P4NJI8_9PEZI</name>
<dbReference type="Proteomes" id="UP000800235">
    <property type="component" value="Unassembled WGS sequence"/>
</dbReference>
<comment type="caution">
    <text evidence="2">The sequence shown here is derived from an EMBL/GenBank/DDBJ whole genome shotgun (WGS) entry which is preliminary data.</text>
</comment>
<accession>A0A9P4NJI8</accession>
<evidence type="ECO:0008006" key="4">
    <source>
        <dbReference type="Google" id="ProtNLM"/>
    </source>
</evidence>
<dbReference type="InterPro" id="IPR038883">
    <property type="entry name" value="AN11006-like"/>
</dbReference>
<proteinExistence type="predicted"/>
<evidence type="ECO:0000256" key="1">
    <source>
        <dbReference type="SAM" id="MobiDB-lite"/>
    </source>
</evidence>
<protein>
    <recommendedName>
        <fullName evidence="4">F-box domain-containing protein</fullName>
    </recommendedName>
</protein>